<name>A0AAU7NMS7_PEDPE</name>
<dbReference type="AlphaFoldDB" id="A0AAU7NMS7"/>
<reference evidence="4" key="2">
    <citation type="submission" date="2024-05" db="EMBL/GenBank/DDBJ databases">
        <authorList>
            <person name="Chen H."/>
        </authorList>
    </citation>
    <scope>NUCLEOTIDE SEQUENCE</scope>
    <source>
        <strain evidence="4">CGMCC 7049</strain>
    </source>
</reference>
<accession>A0AAU7NMS7</accession>
<dbReference type="InterPro" id="IPR003362">
    <property type="entry name" value="Bact_transf"/>
</dbReference>
<dbReference type="PANTHER" id="PTHR30576">
    <property type="entry name" value="COLANIC BIOSYNTHESIS UDP-GLUCOSE LIPID CARRIER TRANSFERASE"/>
    <property type="match status" value="1"/>
</dbReference>
<dbReference type="GO" id="GO:0016780">
    <property type="term" value="F:phosphotransferase activity, for other substituted phosphate groups"/>
    <property type="evidence" value="ECO:0007669"/>
    <property type="project" value="TreeGrafter"/>
</dbReference>
<feature type="transmembrane region" description="Helical" evidence="2">
    <location>
        <begin position="38"/>
        <end position="59"/>
    </location>
</feature>
<reference evidence="4" key="1">
    <citation type="submission" date="2014-02" db="EMBL/GenBank/DDBJ databases">
        <authorList>
            <person name="Zhao D."/>
            <person name="Dong X."/>
            <person name="Li Y."/>
            <person name="Lv L."/>
            <person name="Zhao D."/>
            <person name="Gao Y."/>
            <person name="Wang Y."/>
            <person name="Li Y."/>
        </authorList>
    </citation>
    <scope>NUCLEOTIDE SEQUENCE</scope>
    <source>
        <strain evidence="4">CGMCC 7049</strain>
    </source>
</reference>
<organism evidence="4">
    <name type="scientific">Pediococcus pentosaceus CGMCC 7049</name>
    <dbReference type="NCBI Taxonomy" id="1460385"/>
    <lineage>
        <taxon>Bacteria</taxon>
        <taxon>Bacillati</taxon>
        <taxon>Bacillota</taxon>
        <taxon>Bacilli</taxon>
        <taxon>Lactobacillales</taxon>
        <taxon>Lactobacillaceae</taxon>
        <taxon>Pediococcus</taxon>
    </lineage>
</organism>
<keyword evidence="2" id="KW-0812">Transmembrane</keyword>
<gene>
    <name evidence="4" type="ORF">BB06_02935</name>
</gene>
<evidence type="ECO:0000313" key="4">
    <source>
        <dbReference type="EMBL" id="XBS08920.1"/>
    </source>
</evidence>
<comment type="similarity">
    <text evidence="1">Belongs to the bacterial sugar transferase family.</text>
</comment>
<dbReference type="PANTHER" id="PTHR30576:SF0">
    <property type="entry name" value="UNDECAPRENYL-PHOSPHATE N-ACETYLGALACTOSAMINYL 1-PHOSPHATE TRANSFERASE-RELATED"/>
    <property type="match status" value="1"/>
</dbReference>
<proteinExistence type="inferred from homology"/>
<dbReference type="EMBL" id="CP157400">
    <property type="protein sequence ID" value="XBS08920.1"/>
    <property type="molecule type" value="Genomic_DNA"/>
</dbReference>
<evidence type="ECO:0000256" key="1">
    <source>
        <dbReference type="ARBA" id="ARBA00006464"/>
    </source>
</evidence>
<feature type="domain" description="Bacterial sugar transferase" evidence="3">
    <location>
        <begin position="33"/>
        <end position="213"/>
    </location>
</feature>
<sequence>MASNILNDLEEKVIDIVNSNVEPYEGNNYLYVKRALDIIFSLILLIIAIPFIIVFAIAIRIETPGNPFYSQERVGTMGKPIKITKLRSMYSGIEKKSGAMWAQKNDARITKVGKIIRKTRIDELPQLLSVLKGDMSLIGPRPERPNFVIQFSEEVPGFEQRLRIKPGLSGWAQVNGGYEDSPAGKLKNDLYYISHLSFKTDFIVFLKTIGVVFTGEGAR</sequence>
<protein>
    <submittedName>
        <fullName evidence="4">Sugar transferase</fullName>
    </submittedName>
</protein>
<keyword evidence="2" id="KW-0472">Membrane</keyword>
<evidence type="ECO:0000256" key="2">
    <source>
        <dbReference type="SAM" id="Phobius"/>
    </source>
</evidence>
<dbReference type="RefSeq" id="WP_029257822.1">
    <property type="nucleotide sequence ID" value="NZ_CP157400.1"/>
</dbReference>
<keyword evidence="4" id="KW-0808">Transferase</keyword>
<evidence type="ECO:0000259" key="3">
    <source>
        <dbReference type="Pfam" id="PF02397"/>
    </source>
</evidence>
<dbReference type="Pfam" id="PF02397">
    <property type="entry name" value="Bac_transf"/>
    <property type="match status" value="1"/>
</dbReference>
<keyword evidence="2" id="KW-1133">Transmembrane helix</keyword>